<dbReference type="Gene3D" id="3.30.530.80">
    <property type="match status" value="1"/>
</dbReference>
<reference evidence="2" key="1">
    <citation type="submission" date="2023-06" db="EMBL/GenBank/DDBJ databases">
        <title>Cytophagales bacterium Strain LB-30, isolated from soil.</title>
        <authorList>
            <person name="Liu B."/>
        </authorList>
    </citation>
    <scope>NUCLEOTIDE SEQUENCE</scope>
    <source>
        <strain evidence="2">LB-30</strain>
    </source>
</reference>
<evidence type="ECO:0000313" key="3">
    <source>
        <dbReference type="Proteomes" id="UP001168552"/>
    </source>
</evidence>
<protein>
    <submittedName>
        <fullName evidence="2">DUF4468 domain-containing protein</fullName>
    </submittedName>
</protein>
<organism evidence="2 3">
    <name type="scientific">Shiella aurantiaca</name>
    <dbReference type="NCBI Taxonomy" id="3058365"/>
    <lineage>
        <taxon>Bacteria</taxon>
        <taxon>Pseudomonadati</taxon>
        <taxon>Bacteroidota</taxon>
        <taxon>Cytophagia</taxon>
        <taxon>Cytophagales</taxon>
        <taxon>Shiellaceae</taxon>
        <taxon>Shiella</taxon>
    </lineage>
</organism>
<dbReference type="CDD" id="cd12190">
    <property type="entry name" value="Bacova_04320_like"/>
    <property type="match status" value="1"/>
</dbReference>
<evidence type="ECO:0000313" key="2">
    <source>
        <dbReference type="EMBL" id="MDN4164875.1"/>
    </source>
</evidence>
<proteinExistence type="predicted"/>
<feature type="domain" description="DUF4468" evidence="1">
    <location>
        <begin position="37"/>
        <end position="124"/>
    </location>
</feature>
<accession>A0ABT8F343</accession>
<dbReference type="Proteomes" id="UP001168552">
    <property type="component" value="Unassembled WGS sequence"/>
</dbReference>
<sequence length="184" mass="21548">MEKRIVIIFLILFYTNTINAQEKLLDILPLEDGRVTYSGVVQVNDVSRSQLYNNAKRWFIDTYTSGKDVIQLDDKESGEIIGKGYFEEVWMVTAYSGQNVNVWQTIKVQMKDGRYRYEITDFRMKYIVPASNYTRATEIDLPIEEWNKGRDKNNAKFYPKIDSHVQDMISSLEKVMKSSEGDDW</sequence>
<comment type="caution">
    <text evidence="2">The sequence shown here is derived from an EMBL/GenBank/DDBJ whole genome shotgun (WGS) entry which is preliminary data.</text>
</comment>
<keyword evidence="3" id="KW-1185">Reference proteome</keyword>
<evidence type="ECO:0000259" key="1">
    <source>
        <dbReference type="Pfam" id="PF14730"/>
    </source>
</evidence>
<dbReference type="InterPro" id="IPR027823">
    <property type="entry name" value="DUF4468"/>
</dbReference>
<dbReference type="EMBL" id="JAUHJS010000002">
    <property type="protein sequence ID" value="MDN4164875.1"/>
    <property type="molecule type" value="Genomic_DNA"/>
</dbReference>
<name>A0ABT8F343_9BACT</name>
<gene>
    <name evidence="2" type="ORF">QWY31_05145</name>
</gene>
<dbReference type="Pfam" id="PF14730">
    <property type="entry name" value="DUF4468"/>
    <property type="match status" value="1"/>
</dbReference>